<dbReference type="Proteomes" id="UP000031258">
    <property type="component" value="Unassembled WGS sequence"/>
</dbReference>
<dbReference type="STRING" id="86105.NF27_DP01690"/>
<feature type="transmembrane region" description="Helical" evidence="6">
    <location>
        <begin position="242"/>
        <end position="269"/>
    </location>
</feature>
<dbReference type="AlphaFoldDB" id="A0A0C1R005"/>
<feature type="transmembrane region" description="Helical" evidence="6">
    <location>
        <begin position="68"/>
        <end position="93"/>
    </location>
</feature>
<feature type="transmembrane region" description="Helical" evidence="6">
    <location>
        <begin position="373"/>
        <end position="396"/>
    </location>
</feature>
<accession>A0A0C1R005</accession>
<gene>
    <name evidence="8" type="ORF">NF27_DP01690</name>
</gene>
<feature type="transmembrane region" description="Helical" evidence="6">
    <location>
        <begin position="169"/>
        <end position="190"/>
    </location>
</feature>
<reference evidence="8 9" key="1">
    <citation type="submission" date="2014-11" db="EMBL/GenBank/DDBJ databases">
        <title>A Rickettsiales Symbiont of Amoebae With Ancient Features.</title>
        <authorList>
            <person name="Schulz F."/>
            <person name="Martijn J."/>
            <person name="Wascher F."/>
            <person name="Kostanjsek R."/>
            <person name="Ettema T.J."/>
            <person name="Horn M."/>
        </authorList>
    </citation>
    <scope>NUCLEOTIDE SEQUENCE [LARGE SCALE GENOMIC DNA]</scope>
    <source>
        <strain evidence="8 9">UWC36</strain>
    </source>
</reference>
<evidence type="ECO:0000256" key="6">
    <source>
        <dbReference type="SAM" id="Phobius"/>
    </source>
</evidence>
<proteinExistence type="inferred from homology"/>
<keyword evidence="4 6" id="KW-0472">Membrane</keyword>
<feature type="transmembrane region" description="Helical" evidence="6">
    <location>
        <begin position="140"/>
        <end position="160"/>
    </location>
</feature>
<dbReference type="PANTHER" id="PTHR37422">
    <property type="entry name" value="TEICHURONIC ACID BIOSYNTHESIS PROTEIN TUAE"/>
    <property type="match status" value="1"/>
</dbReference>
<keyword evidence="3 6" id="KW-1133">Transmembrane helix</keyword>
<feature type="transmembrane region" description="Helical" evidence="6">
    <location>
        <begin position="114"/>
        <end position="134"/>
    </location>
</feature>
<dbReference type="GO" id="GO:0016020">
    <property type="term" value="C:membrane"/>
    <property type="evidence" value="ECO:0007669"/>
    <property type="project" value="UniProtKB-SubCell"/>
</dbReference>
<feature type="transmembrane region" description="Helical" evidence="6">
    <location>
        <begin position="210"/>
        <end position="230"/>
    </location>
</feature>
<dbReference type="EMBL" id="JSWE01000092">
    <property type="protein sequence ID" value="KIE05625.1"/>
    <property type="molecule type" value="Genomic_DNA"/>
</dbReference>
<protein>
    <recommendedName>
        <fullName evidence="7">O-antigen ligase-related domain-containing protein</fullName>
    </recommendedName>
</protein>
<feature type="domain" description="O-antigen ligase-related" evidence="7">
    <location>
        <begin position="241"/>
        <end position="387"/>
    </location>
</feature>
<organism evidence="8 9">
    <name type="scientific">Candidatus Jidaibacter acanthamoebae</name>
    <dbReference type="NCBI Taxonomy" id="86105"/>
    <lineage>
        <taxon>Bacteria</taxon>
        <taxon>Pseudomonadati</taxon>
        <taxon>Pseudomonadota</taxon>
        <taxon>Alphaproteobacteria</taxon>
        <taxon>Rickettsiales</taxon>
        <taxon>Candidatus Midichloriaceae</taxon>
        <taxon>Candidatus Jidaibacter</taxon>
    </lineage>
</organism>
<dbReference type="Pfam" id="PF04932">
    <property type="entry name" value="Wzy_C"/>
    <property type="match status" value="1"/>
</dbReference>
<evidence type="ECO:0000256" key="2">
    <source>
        <dbReference type="ARBA" id="ARBA00022692"/>
    </source>
</evidence>
<comment type="caution">
    <text evidence="8">The sequence shown here is derived from an EMBL/GenBank/DDBJ whole genome shotgun (WGS) entry which is preliminary data.</text>
</comment>
<keyword evidence="2 6" id="KW-0812">Transmembrane</keyword>
<dbReference type="InterPro" id="IPR007016">
    <property type="entry name" value="O-antigen_ligase-rel_domated"/>
</dbReference>
<evidence type="ECO:0000313" key="8">
    <source>
        <dbReference type="EMBL" id="KIE05625.1"/>
    </source>
</evidence>
<feature type="transmembrane region" description="Helical" evidence="6">
    <location>
        <begin position="431"/>
        <end position="449"/>
    </location>
</feature>
<dbReference type="InterPro" id="IPR051533">
    <property type="entry name" value="WaaL-like"/>
</dbReference>
<evidence type="ECO:0000256" key="1">
    <source>
        <dbReference type="ARBA" id="ARBA00004141"/>
    </source>
</evidence>
<feature type="transmembrane region" description="Helical" evidence="6">
    <location>
        <begin position="39"/>
        <end position="56"/>
    </location>
</feature>
<evidence type="ECO:0000313" key="9">
    <source>
        <dbReference type="Proteomes" id="UP000031258"/>
    </source>
</evidence>
<evidence type="ECO:0000259" key="7">
    <source>
        <dbReference type="Pfam" id="PF04932"/>
    </source>
</evidence>
<comment type="subcellular location">
    <subcellularLocation>
        <location evidence="1">Membrane</location>
        <topology evidence="1">Multi-pass membrane protein</topology>
    </subcellularLocation>
</comment>
<evidence type="ECO:0000256" key="4">
    <source>
        <dbReference type="ARBA" id="ARBA00023136"/>
    </source>
</evidence>
<comment type="similarity">
    <text evidence="5">Belongs to the O-antigen ligase family.</text>
</comment>
<evidence type="ECO:0000256" key="5">
    <source>
        <dbReference type="ARBA" id="ARBA00046321"/>
    </source>
</evidence>
<feature type="transmembrane region" description="Helical" evidence="6">
    <location>
        <begin position="12"/>
        <end position="32"/>
    </location>
</feature>
<sequence length="457" mass="52118">MGNVKSIALSPSFKPIAIFFYSYCVVISFKLYKNMLQAKIFLTFIAFSMKVFLKFLELFKVYTLFIKFLIFITPILASLAALSSSAVFIIYLLSFSYSLVRIDEIFSSFKKNKLLVLSLLAFLSFCFLSALYSLNYKSTLLESLKVSATILCGFILLFAFRSKLSNTKLFLLGYLVALVFCYMEFIFDGMIITNINHYLLNKTIYFDPSYLNRGMTFIAIAVWVAIIPLIQNNRKISSYCLLLLSFVIIFIYTSESAKLGIIAGIVTYISAKIFKHTFASIFQVGIVGVYIFIPITLCCLIYNTHVQTLFQHIPWSFEHRIYIWQNVLDLISLRPLTGYGFNAARIISELNLSSMMIGSTSISLLPLHPHNGVIQILLELGIIGLVLNLTVWLSIIRTVSLTSSIGEDFKPFIYAILATYITISQSSFNIFMSWWLCLIFIIVFNFLILSRVEDNKE</sequence>
<feature type="transmembrane region" description="Helical" evidence="6">
    <location>
        <begin position="281"/>
        <end position="302"/>
    </location>
</feature>
<keyword evidence="9" id="KW-1185">Reference proteome</keyword>
<dbReference type="PANTHER" id="PTHR37422:SF17">
    <property type="entry name" value="O-ANTIGEN LIGASE"/>
    <property type="match status" value="1"/>
</dbReference>
<evidence type="ECO:0000256" key="3">
    <source>
        <dbReference type="ARBA" id="ARBA00022989"/>
    </source>
</evidence>
<name>A0A0C1R005_9RICK</name>